<dbReference type="GO" id="GO:0004175">
    <property type="term" value="F:endopeptidase activity"/>
    <property type="evidence" value="ECO:0007669"/>
    <property type="project" value="UniProtKB-ARBA"/>
</dbReference>
<organism evidence="3">
    <name type="scientific">Klebsiella pneumoniae</name>
    <dbReference type="NCBI Taxonomy" id="573"/>
    <lineage>
        <taxon>Bacteria</taxon>
        <taxon>Pseudomonadati</taxon>
        <taxon>Pseudomonadota</taxon>
        <taxon>Gammaproteobacteria</taxon>
        <taxon>Enterobacterales</taxon>
        <taxon>Enterobacteriaceae</taxon>
        <taxon>Klebsiella/Raoultella group</taxon>
        <taxon>Klebsiella</taxon>
        <taxon>Klebsiella pneumoniae complex</taxon>
    </lineage>
</organism>
<evidence type="ECO:0000259" key="2">
    <source>
        <dbReference type="Pfam" id="PF02517"/>
    </source>
</evidence>
<geneLocation type="plasmid" evidence="3">
    <name>p17-15-vir-like</name>
</geneLocation>
<name>A0A8B0SQN0_KLEPN</name>
<keyword evidence="3" id="KW-0614">Plasmid</keyword>
<feature type="transmembrane region" description="Helical" evidence="1">
    <location>
        <begin position="21"/>
        <end position="41"/>
    </location>
</feature>
<feature type="domain" description="CAAX prenyl protease 2/Lysostaphin resistance protein A-like" evidence="2">
    <location>
        <begin position="65"/>
        <end position="100"/>
    </location>
</feature>
<dbReference type="InterPro" id="IPR003675">
    <property type="entry name" value="Rce1/LyrA-like_dom"/>
</dbReference>
<dbReference type="Pfam" id="PF02517">
    <property type="entry name" value="Rce1-like"/>
    <property type="match status" value="1"/>
</dbReference>
<evidence type="ECO:0000256" key="1">
    <source>
        <dbReference type="SAM" id="Phobius"/>
    </source>
</evidence>
<reference evidence="3" key="1">
    <citation type="submission" date="2020-01" db="EMBL/GenBank/DDBJ databases">
        <authorList>
            <person name="Qin S."/>
        </authorList>
    </citation>
    <scope>NUCLEOTIDE SEQUENCE</scope>
    <source>
        <strain evidence="3">CVir17-16-YZ6g</strain>
        <plasmid evidence="3">p17-15-vir-like</plasmid>
    </source>
</reference>
<proteinExistence type="predicted"/>
<dbReference type="EMBL" id="MN956836">
    <property type="protein sequence ID" value="QTX14573.1"/>
    <property type="molecule type" value="Genomic_DNA"/>
</dbReference>
<keyword evidence="1" id="KW-1133">Transmembrane helix</keyword>
<keyword evidence="1" id="KW-0472">Membrane</keyword>
<keyword evidence="1" id="KW-0812">Transmembrane</keyword>
<evidence type="ECO:0000313" key="3">
    <source>
        <dbReference type="EMBL" id="QTX14573.1"/>
    </source>
</evidence>
<feature type="transmembrane region" description="Helical" evidence="1">
    <location>
        <begin position="61"/>
        <end position="78"/>
    </location>
</feature>
<dbReference type="AlphaFoldDB" id="A0A8B0SQN0"/>
<accession>A0A8B0SQN0</accession>
<sequence>MFFSVYRRWIAPLPVVGQLRNVGVPWLVGAMAVVYVGVFLLGKALALPAEPFMTKLFADKSIPDVILTLLTIFILAPLNEETLFRGIMLNVFRSRYCWTMWLGGR</sequence>
<dbReference type="GO" id="GO:0080120">
    <property type="term" value="P:CAAX-box protein maturation"/>
    <property type="evidence" value="ECO:0007669"/>
    <property type="project" value="UniProtKB-ARBA"/>
</dbReference>
<protein>
    <submittedName>
        <fullName evidence="3">Microcin M activity protein McmM</fullName>
    </submittedName>
</protein>